<reference evidence="2 3" key="1">
    <citation type="submission" date="2019-02" db="EMBL/GenBank/DDBJ databases">
        <title>Deep-cultivation of Planctomycetes and their phenomic and genomic characterization uncovers novel biology.</title>
        <authorList>
            <person name="Wiegand S."/>
            <person name="Jogler M."/>
            <person name="Boedeker C."/>
            <person name="Pinto D."/>
            <person name="Vollmers J."/>
            <person name="Rivas-Marin E."/>
            <person name="Kohn T."/>
            <person name="Peeters S.H."/>
            <person name="Heuer A."/>
            <person name="Rast P."/>
            <person name="Oberbeckmann S."/>
            <person name="Bunk B."/>
            <person name="Jeske O."/>
            <person name="Meyerdierks A."/>
            <person name="Storesund J.E."/>
            <person name="Kallscheuer N."/>
            <person name="Luecker S."/>
            <person name="Lage O.M."/>
            <person name="Pohl T."/>
            <person name="Merkel B.J."/>
            <person name="Hornburger P."/>
            <person name="Mueller R.-W."/>
            <person name="Bruemmer F."/>
            <person name="Labrenz M."/>
            <person name="Spormann A.M."/>
            <person name="Op den Camp H."/>
            <person name="Overmann J."/>
            <person name="Amann R."/>
            <person name="Jetten M.S.M."/>
            <person name="Mascher T."/>
            <person name="Medema M.H."/>
            <person name="Devos D.P."/>
            <person name="Kaster A.-K."/>
            <person name="Ovreas L."/>
            <person name="Rohde M."/>
            <person name="Galperin M.Y."/>
            <person name="Jogler C."/>
        </authorList>
    </citation>
    <scope>NUCLEOTIDE SEQUENCE [LARGE SCALE GENOMIC DNA]</scope>
    <source>
        <strain evidence="2 3">V22</strain>
    </source>
</reference>
<evidence type="ECO:0000313" key="2">
    <source>
        <dbReference type="EMBL" id="QDT65553.1"/>
    </source>
</evidence>
<protein>
    <submittedName>
        <fullName evidence="2">Cell shape-determining protein MreC</fullName>
    </submittedName>
</protein>
<accession>A0A517TB02</accession>
<dbReference type="InterPro" id="IPR055342">
    <property type="entry name" value="MreC_beta-barrel_core"/>
</dbReference>
<proteinExistence type="predicted"/>
<dbReference type="KEGG" id="chya:V22_28080"/>
<gene>
    <name evidence="2" type="primary">mreC</name>
    <name evidence="2" type="ORF">V22_28080</name>
</gene>
<name>A0A517TB02_9PLAN</name>
<dbReference type="Gene3D" id="2.40.10.350">
    <property type="entry name" value="Rod shape-determining protein MreC, domain 2"/>
    <property type="match status" value="1"/>
</dbReference>
<evidence type="ECO:0000259" key="1">
    <source>
        <dbReference type="Pfam" id="PF04085"/>
    </source>
</evidence>
<dbReference type="InterPro" id="IPR042175">
    <property type="entry name" value="Cell/Rod_MreC_2"/>
</dbReference>
<organism evidence="2 3">
    <name type="scientific">Calycomorphotria hydatis</name>
    <dbReference type="NCBI Taxonomy" id="2528027"/>
    <lineage>
        <taxon>Bacteria</taxon>
        <taxon>Pseudomonadati</taxon>
        <taxon>Planctomycetota</taxon>
        <taxon>Planctomycetia</taxon>
        <taxon>Planctomycetales</taxon>
        <taxon>Planctomycetaceae</taxon>
        <taxon>Calycomorphotria</taxon>
    </lineage>
</organism>
<dbReference type="Gene3D" id="2.40.10.340">
    <property type="entry name" value="Rod shape-determining protein MreC, domain 1"/>
    <property type="match status" value="1"/>
</dbReference>
<feature type="domain" description="Rod shape-determining protein MreC beta-barrel core" evidence="1">
    <location>
        <begin position="132"/>
        <end position="273"/>
    </location>
</feature>
<dbReference type="InterPro" id="IPR042177">
    <property type="entry name" value="Cell/Rod_1"/>
</dbReference>
<evidence type="ECO:0000313" key="3">
    <source>
        <dbReference type="Proteomes" id="UP000319976"/>
    </source>
</evidence>
<dbReference type="EMBL" id="CP036316">
    <property type="protein sequence ID" value="QDT65553.1"/>
    <property type="molecule type" value="Genomic_DNA"/>
</dbReference>
<dbReference type="AlphaFoldDB" id="A0A517TB02"/>
<sequence>MLMASGALYFVPPEHTSIVRTNVTDLLVKGTQRITAEIKERWNWDLLPKSEVAEESSAVSMVTVGTDVRLAKLAEEVQRLKQLAAVPDLGSGSVNQGLKQIQATVVSRGSLKDGIRPLIAWNAEAHSIEPENAIVIQTIGEQSMSENAMVSEGRVLLGKLADAGQDVCRVVPVTDRSFRAPVELIRVTGGQAEFYATGVLEGIGDGFGSVKFIESNLPVQAGDLVVTSREEAFSQHLICGVITEADLPDGEPHWSIQMRPLLDWRTCREVNVLGVPSEAPLQITDQ</sequence>
<dbReference type="Proteomes" id="UP000319976">
    <property type="component" value="Chromosome"/>
</dbReference>
<keyword evidence="3" id="KW-1185">Reference proteome</keyword>
<dbReference type="Pfam" id="PF04085">
    <property type="entry name" value="MreC"/>
    <property type="match status" value="1"/>
</dbReference>